<accession>A0A0A9EP42</accession>
<evidence type="ECO:0000313" key="1">
    <source>
        <dbReference type="EMBL" id="JAE01882.1"/>
    </source>
</evidence>
<proteinExistence type="predicted"/>
<protein>
    <submittedName>
        <fullName evidence="1">Uncharacterized protein</fullName>
    </submittedName>
</protein>
<reference evidence="1" key="1">
    <citation type="submission" date="2014-09" db="EMBL/GenBank/DDBJ databases">
        <authorList>
            <person name="Magalhaes I.L.F."/>
            <person name="Oliveira U."/>
            <person name="Santos F.R."/>
            <person name="Vidigal T.H.D.A."/>
            <person name="Brescovit A.D."/>
            <person name="Santos A.J."/>
        </authorList>
    </citation>
    <scope>NUCLEOTIDE SEQUENCE</scope>
    <source>
        <tissue evidence="1">Shoot tissue taken approximately 20 cm above the soil surface</tissue>
    </source>
</reference>
<organism evidence="1">
    <name type="scientific">Arundo donax</name>
    <name type="common">Giant reed</name>
    <name type="synonym">Donax arundinaceus</name>
    <dbReference type="NCBI Taxonomy" id="35708"/>
    <lineage>
        <taxon>Eukaryota</taxon>
        <taxon>Viridiplantae</taxon>
        <taxon>Streptophyta</taxon>
        <taxon>Embryophyta</taxon>
        <taxon>Tracheophyta</taxon>
        <taxon>Spermatophyta</taxon>
        <taxon>Magnoliopsida</taxon>
        <taxon>Liliopsida</taxon>
        <taxon>Poales</taxon>
        <taxon>Poaceae</taxon>
        <taxon>PACMAD clade</taxon>
        <taxon>Arundinoideae</taxon>
        <taxon>Arundineae</taxon>
        <taxon>Arundo</taxon>
    </lineage>
</organism>
<reference evidence="1" key="2">
    <citation type="journal article" date="2015" name="Data Brief">
        <title>Shoot transcriptome of the giant reed, Arundo donax.</title>
        <authorList>
            <person name="Barrero R.A."/>
            <person name="Guerrero F.D."/>
            <person name="Moolhuijzen P."/>
            <person name="Goolsby J.A."/>
            <person name="Tidwell J."/>
            <person name="Bellgard S.E."/>
            <person name="Bellgard M.I."/>
        </authorList>
    </citation>
    <scope>NUCLEOTIDE SEQUENCE</scope>
    <source>
        <tissue evidence="1">Shoot tissue taken approximately 20 cm above the soil surface</tissue>
    </source>
</reference>
<dbReference type="EMBL" id="GBRH01196014">
    <property type="protein sequence ID" value="JAE01882.1"/>
    <property type="molecule type" value="Transcribed_RNA"/>
</dbReference>
<dbReference type="AlphaFoldDB" id="A0A0A9EP42"/>
<name>A0A0A9EP42_ARUDO</name>
<sequence length="28" mass="3216">MWQGLLVPSKDSAQKHQLTCHLFCFLIA</sequence>